<dbReference type="GO" id="GO:0042132">
    <property type="term" value="F:fructose 1,6-bisphosphate 1-phosphatase activity"/>
    <property type="evidence" value="ECO:0007669"/>
    <property type="project" value="UniProtKB-EC"/>
</dbReference>
<gene>
    <name evidence="1" type="ORF">K0U00_19225</name>
</gene>
<dbReference type="SUPFAM" id="SSF56655">
    <property type="entry name" value="Carbohydrate phosphatase"/>
    <property type="match status" value="1"/>
</dbReference>
<organism evidence="1 2">
    <name type="scientific">Paenibacillus sepulcri</name>
    <dbReference type="NCBI Taxonomy" id="359917"/>
    <lineage>
        <taxon>Bacteria</taxon>
        <taxon>Bacillati</taxon>
        <taxon>Bacillota</taxon>
        <taxon>Bacilli</taxon>
        <taxon>Bacillales</taxon>
        <taxon>Paenibacillaceae</taxon>
        <taxon>Paenibacillus</taxon>
    </lineage>
</organism>
<proteinExistence type="predicted"/>
<sequence length="45" mass="5256">SGVRMLPDQRAETHSIVMRAKTRTIRYIKSLHYLPNKPLLADLKH</sequence>
<feature type="non-terminal residue" evidence="1">
    <location>
        <position position="1"/>
    </location>
</feature>
<evidence type="ECO:0000313" key="1">
    <source>
        <dbReference type="EMBL" id="MBW7456166.1"/>
    </source>
</evidence>
<keyword evidence="2" id="KW-1185">Reference proteome</keyword>
<dbReference type="Gene3D" id="3.30.540.10">
    <property type="entry name" value="Fructose-1,6-Bisphosphatase, subunit A, domain 1"/>
    <property type="match status" value="1"/>
</dbReference>
<name>A0ABS7C626_9BACL</name>
<keyword evidence="1" id="KW-0378">Hydrolase</keyword>
<protein>
    <submittedName>
        <fullName evidence="1">Fructose-bisphosphatase class II</fullName>
        <ecNumber evidence="1">3.1.3.11</ecNumber>
    </submittedName>
</protein>
<accession>A0ABS7C626</accession>
<reference evidence="1 2" key="1">
    <citation type="submission" date="2021-07" db="EMBL/GenBank/DDBJ databases">
        <title>Paenibacillus radiodurans sp. nov., isolated from the southeastern edge of Tengger Desert.</title>
        <authorList>
            <person name="Zhang G."/>
        </authorList>
    </citation>
    <scope>NUCLEOTIDE SEQUENCE [LARGE SCALE GENOMIC DNA]</scope>
    <source>
        <strain evidence="1 2">CCM 7311</strain>
    </source>
</reference>
<dbReference type="Proteomes" id="UP001519887">
    <property type="component" value="Unassembled WGS sequence"/>
</dbReference>
<dbReference type="EMBL" id="JAHZIK010000514">
    <property type="protein sequence ID" value="MBW7456166.1"/>
    <property type="molecule type" value="Genomic_DNA"/>
</dbReference>
<dbReference type="EC" id="3.1.3.11" evidence="1"/>
<evidence type="ECO:0000313" key="2">
    <source>
        <dbReference type="Proteomes" id="UP001519887"/>
    </source>
</evidence>
<comment type="caution">
    <text evidence="1">The sequence shown here is derived from an EMBL/GenBank/DDBJ whole genome shotgun (WGS) entry which is preliminary data.</text>
</comment>